<protein>
    <submittedName>
        <fullName evidence="1">Uncharacterized protein</fullName>
    </submittedName>
</protein>
<dbReference type="EMBL" id="LFNG01000012">
    <property type="protein sequence ID" value="KMQ70854.1"/>
    <property type="molecule type" value="Genomic_DNA"/>
</dbReference>
<evidence type="ECO:0000313" key="1">
    <source>
        <dbReference type="EMBL" id="KMQ70854.1"/>
    </source>
</evidence>
<dbReference type="AlphaFoldDB" id="A0A0J7IYG6"/>
<accession>A0A0J7IYG6</accession>
<name>A0A0J7IYG6_9FLAO</name>
<dbReference type="Proteomes" id="UP000035900">
    <property type="component" value="Unassembled WGS sequence"/>
</dbReference>
<dbReference type="RefSeq" id="WP_048499797.1">
    <property type="nucleotide sequence ID" value="NZ_LFNG01000012.1"/>
</dbReference>
<comment type="caution">
    <text evidence="1">The sequence shown here is derived from an EMBL/GenBank/DDBJ whole genome shotgun (WGS) entry which is preliminary data.</text>
</comment>
<keyword evidence="2" id="KW-1185">Reference proteome</keyword>
<dbReference type="PATRIC" id="fig|1304281.5.peg.2040"/>
<dbReference type="OrthoDB" id="1273879at2"/>
<evidence type="ECO:0000313" key="2">
    <source>
        <dbReference type="Proteomes" id="UP000035900"/>
    </source>
</evidence>
<gene>
    <name evidence="1" type="ORF">ACM44_09465</name>
</gene>
<organism evidence="1 2">
    <name type="scientific">Chryseobacterium koreense CCUG 49689</name>
    <dbReference type="NCBI Taxonomy" id="1304281"/>
    <lineage>
        <taxon>Bacteria</taxon>
        <taxon>Pseudomonadati</taxon>
        <taxon>Bacteroidota</taxon>
        <taxon>Flavobacteriia</taxon>
        <taxon>Flavobacteriales</taxon>
        <taxon>Weeksellaceae</taxon>
        <taxon>Chryseobacterium group</taxon>
        <taxon>Chryseobacterium</taxon>
    </lineage>
</organism>
<reference evidence="1 2" key="1">
    <citation type="journal article" date="2004" name="Int. J. Syst. Evol. Microbiol.">
        <title>Kaistella koreensis gen. nov., sp. nov., a novel member of the Chryseobacterium-Bergeyella-Riemerella branch.</title>
        <authorList>
            <person name="Kim M.K."/>
            <person name="Im W.T."/>
            <person name="Shin Y.K."/>
            <person name="Lim J.H."/>
            <person name="Kim S.H."/>
            <person name="Lee B.C."/>
            <person name="Park M.Y."/>
            <person name="Lee K.Y."/>
            <person name="Lee S.T."/>
        </authorList>
    </citation>
    <scope>NUCLEOTIDE SEQUENCE [LARGE SCALE GENOMIC DNA]</scope>
    <source>
        <strain evidence="1 2">CCUG 49689</strain>
    </source>
</reference>
<proteinExistence type="predicted"/>
<sequence>MEKIIKVPVFESDQPAEIQIIKSKLEAENIPVSLNDKYLTFTTTPTANSIRVMVNLTDEKKSFEIIDRYLKELDQ</sequence>